<dbReference type="InterPro" id="IPR011048">
    <property type="entry name" value="Haem_d1_sf"/>
</dbReference>
<sequence>PRHAEYTEDGKRLWVSAEIGGTVTVFNTEDQSEITKISFEIAGVHRDKIQPVGVELNKDNSLAFVALGPANHIAVVDTKTYEVLKYILVGKRVWHMAFSPDYKHLFTTNGVSGDVSVIDLEKLEAVKAIKVGRFPWGIAARPTNN</sequence>
<dbReference type="NCBIfam" id="TIGR02276">
    <property type="entry name" value="beta_rpt_yvtn"/>
    <property type="match status" value="1"/>
</dbReference>
<feature type="non-terminal residue" evidence="1">
    <location>
        <position position="1"/>
    </location>
</feature>
<protein>
    <recommendedName>
        <fullName evidence="2">PQQ-dependent catabolism-associated beta-propeller protein</fullName>
    </recommendedName>
</protein>
<dbReference type="PANTHER" id="PTHR47197">
    <property type="entry name" value="PROTEIN NIRF"/>
    <property type="match status" value="1"/>
</dbReference>
<organism evidence="1">
    <name type="scientific">uncultured Thiotrichaceae bacterium</name>
    <dbReference type="NCBI Taxonomy" id="298394"/>
    <lineage>
        <taxon>Bacteria</taxon>
        <taxon>Pseudomonadati</taxon>
        <taxon>Pseudomonadota</taxon>
        <taxon>Gammaproteobacteria</taxon>
        <taxon>Thiotrichales</taxon>
        <taxon>Thiotrichaceae</taxon>
        <taxon>environmental samples</taxon>
    </lineage>
</organism>
<accession>A0A6S6TAU4</accession>
<evidence type="ECO:0000313" key="1">
    <source>
        <dbReference type="EMBL" id="CAA6816424.1"/>
    </source>
</evidence>
<proteinExistence type="predicted"/>
<dbReference type="PANTHER" id="PTHR47197:SF3">
    <property type="entry name" value="DIHYDRO-HEME D1 DEHYDROGENASE"/>
    <property type="match status" value="1"/>
</dbReference>
<dbReference type="Gene3D" id="2.130.10.10">
    <property type="entry name" value="YVTN repeat-like/Quinoprotein amine dehydrogenase"/>
    <property type="match status" value="1"/>
</dbReference>
<dbReference type="InterPro" id="IPR011964">
    <property type="entry name" value="YVTN_b-propeller_repeat"/>
</dbReference>
<dbReference type="SUPFAM" id="SSF51004">
    <property type="entry name" value="C-terminal (heme d1) domain of cytochrome cd1-nitrite reductase"/>
    <property type="match status" value="1"/>
</dbReference>
<dbReference type="InterPro" id="IPR015943">
    <property type="entry name" value="WD40/YVTN_repeat-like_dom_sf"/>
</dbReference>
<dbReference type="AlphaFoldDB" id="A0A6S6TAU4"/>
<name>A0A6S6TAU4_9GAMM</name>
<dbReference type="InterPro" id="IPR051200">
    <property type="entry name" value="Host-pathogen_enzymatic-act"/>
</dbReference>
<dbReference type="EMBL" id="CACVAV010000263">
    <property type="protein sequence ID" value="CAA6816424.1"/>
    <property type="molecule type" value="Genomic_DNA"/>
</dbReference>
<reference evidence="1" key="1">
    <citation type="submission" date="2020-01" db="EMBL/GenBank/DDBJ databases">
        <authorList>
            <person name="Meier V. D."/>
            <person name="Meier V D."/>
        </authorList>
    </citation>
    <scope>NUCLEOTIDE SEQUENCE</scope>
    <source>
        <strain evidence="1">HLG_WM_MAG_08</strain>
    </source>
</reference>
<evidence type="ECO:0008006" key="2">
    <source>
        <dbReference type="Google" id="ProtNLM"/>
    </source>
</evidence>
<gene>
    <name evidence="1" type="ORF">HELGO_WM46269</name>
</gene>